<dbReference type="InterPro" id="IPR037359">
    <property type="entry name" value="NST/OST"/>
</dbReference>
<dbReference type="AlphaFoldDB" id="A0A8X6K663"/>
<gene>
    <name evidence="5" type="primary">AVEN_252506_1</name>
    <name evidence="5" type="ORF">TNCT_270062</name>
</gene>
<reference evidence="5" key="1">
    <citation type="submission" date="2020-07" db="EMBL/GenBank/DDBJ databases">
        <title>Multicomponent nature underlies the extraordinary mechanical properties of spider dragline silk.</title>
        <authorList>
            <person name="Kono N."/>
            <person name="Nakamura H."/>
            <person name="Mori M."/>
            <person name="Yoshida Y."/>
            <person name="Ohtoshi R."/>
            <person name="Malay A.D."/>
            <person name="Moran D.A.P."/>
            <person name="Tomita M."/>
            <person name="Numata K."/>
            <person name="Arakawa K."/>
        </authorList>
    </citation>
    <scope>NUCLEOTIDE SEQUENCE</scope>
</reference>
<keyword evidence="4" id="KW-0812">Transmembrane</keyword>
<protein>
    <recommendedName>
        <fullName evidence="7">Sulfotransferase</fullName>
    </recommendedName>
</protein>
<comment type="caution">
    <text evidence="5">The sequence shown here is derived from an EMBL/GenBank/DDBJ whole genome shotgun (WGS) entry which is preliminary data.</text>
</comment>
<dbReference type="PANTHER" id="PTHR10605">
    <property type="entry name" value="HEPARAN SULFATE SULFOTRANSFERASE"/>
    <property type="match status" value="1"/>
</dbReference>
<accession>A0A8X6K663</accession>
<keyword evidence="4" id="KW-0472">Membrane</keyword>
<keyword evidence="4" id="KW-1133">Transmembrane helix</keyword>
<dbReference type="GO" id="GO:0008467">
    <property type="term" value="F:[heparan sulfate]-glucosamine 3-sulfotransferase activity"/>
    <property type="evidence" value="ECO:0007669"/>
    <property type="project" value="TreeGrafter"/>
</dbReference>
<evidence type="ECO:0000256" key="4">
    <source>
        <dbReference type="SAM" id="Phobius"/>
    </source>
</evidence>
<dbReference type="OrthoDB" id="6431782at2759"/>
<dbReference type="PANTHER" id="PTHR10605:SF65">
    <property type="entry name" value="GH20068P"/>
    <property type="match status" value="1"/>
</dbReference>
<organism evidence="5 6">
    <name type="scientific">Trichonephila clavata</name>
    <name type="common">Joro spider</name>
    <name type="synonym">Nephila clavata</name>
    <dbReference type="NCBI Taxonomy" id="2740835"/>
    <lineage>
        <taxon>Eukaryota</taxon>
        <taxon>Metazoa</taxon>
        <taxon>Ecdysozoa</taxon>
        <taxon>Arthropoda</taxon>
        <taxon>Chelicerata</taxon>
        <taxon>Arachnida</taxon>
        <taxon>Araneae</taxon>
        <taxon>Araneomorphae</taxon>
        <taxon>Entelegynae</taxon>
        <taxon>Araneoidea</taxon>
        <taxon>Nephilidae</taxon>
        <taxon>Trichonephila</taxon>
    </lineage>
</organism>
<evidence type="ECO:0000313" key="5">
    <source>
        <dbReference type="EMBL" id="GFR33381.1"/>
    </source>
</evidence>
<dbReference type="Proteomes" id="UP000887116">
    <property type="component" value="Unassembled WGS sequence"/>
</dbReference>
<feature type="transmembrane region" description="Helical" evidence="4">
    <location>
        <begin position="143"/>
        <end position="166"/>
    </location>
</feature>
<feature type="active site" description="For sulfotransferase activity" evidence="2">
    <location>
        <position position="215"/>
    </location>
</feature>
<evidence type="ECO:0000256" key="2">
    <source>
        <dbReference type="PIRSR" id="PIRSR637359-1"/>
    </source>
</evidence>
<keyword evidence="1" id="KW-0808">Transferase</keyword>
<evidence type="ECO:0000313" key="6">
    <source>
        <dbReference type="Proteomes" id="UP000887116"/>
    </source>
</evidence>
<evidence type="ECO:0000256" key="3">
    <source>
        <dbReference type="PIRSR" id="PIRSR637359-2"/>
    </source>
</evidence>
<name>A0A8X6K663_TRICU</name>
<dbReference type="SUPFAM" id="SSF52540">
    <property type="entry name" value="P-loop containing nucleoside triphosphate hydrolases"/>
    <property type="match status" value="1"/>
</dbReference>
<proteinExistence type="predicted"/>
<evidence type="ECO:0000256" key="1">
    <source>
        <dbReference type="ARBA" id="ARBA00022679"/>
    </source>
</evidence>
<sequence length="255" mass="29054">MENININPESLRFPVPNVQFVTSDEEPATSDDPCTHEFFPTKPHASLCRRGRRAAASVRSPRRQSIFASASIQCPKQCLISSSEDATFVFLPGIRSKSWWVEESMTSKRQVPCPPYCLAVHTWGLLSKESPLKRPCHVSRGRLYSICLLAFLTSFFLALHIVFLGYPRTPLVCLDSYRGNAYNVDEEAVESMRDRVRFPRTKRRLPQCIIIGVRKCGTRALLEFLNLHPSIQKASDEGPTFEIFSDAIQFCYQQY</sequence>
<dbReference type="InterPro" id="IPR027417">
    <property type="entry name" value="P-loop_NTPase"/>
</dbReference>
<evidence type="ECO:0008006" key="7">
    <source>
        <dbReference type="Google" id="ProtNLM"/>
    </source>
</evidence>
<keyword evidence="6" id="KW-1185">Reference proteome</keyword>
<feature type="binding site" evidence="3">
    <location>
        <begin position="215"/>
        <end position="219"/>
    </location>
    <ligand>
        <name>3'-phosphoadenylyl sulfate</name>
        <dbReference type="ChEBI" id="CHEBI:58339"/>
    </ligand>
</feature>
<dbReference type="Gene3D" id="3.40.50.300">
    <property type="entry name" value="P-loop containing nucleotide triphosphate hydrolases"/>
    <property type="match status" value="1"/>
</dbReference>
<dbReference type="EMBL" id="BMAO01019865">
    <property type="protein sequence ID" value="GFR33381.1"/>
    <property type="molecule type" value="Genomic_DNA"/>
</dbReference>